<reference evidence="1" key="1">
    <citation type="submission" date="2016-08" db="EMBL/GenBank/DDBJ databases">
        <authorList>
            <person name="Ngugi D.K."/>
            <person name="Miyake S."/>
            <person name="Stingl U."/>
        </authorList>
    </citation>
    <scope>NUCLEOTIDE SEQUENCE</scope>
    <source>
        <strain evidence="1">SCG-D08WGA-EpuloA1</strain>
    </source>
</reference>
<comment type="caution">
    <text evidence="1">The sequence shown here is derived from an EMBL/GenBank/DDBJ whole genome shotgun (WGS) entry which is preliminary data.</text>
</comment>
<dbReference type="EMBL" id="LJHD01000271">
    <property type="protein sequence ID" value="ONI39144.1"/>
    <property type="molecule type" value="Genomic_DNA"/>
</dbReference>
<proteinExistence type="predicted"/>
<accession>A0ACC8XA21</accession>
<gene>
    <name evidence="1" type="ORF">AN640_02025</name>
</gene>
<name>A0ACC8XA21_9FIRM</name>
<evidence type="ECO:0000313" key="1">
    <source>
        <dbReference type="EMBL" id="ONI39144.1"/>
    </source>
</evidence>
<organism evidence="1 2">
    <name type="scientific">Candidatus Epulonipiscium fishelsonii</name>
    <dbReference type="NCBI Taxonomy" id="77094"/>
    <lineage>
        <taxon>Bacteria</taxon>
        <taxon>Bacillati</taxon>
        <taxon>Bacillota</taxon>
        <taxon>Clostridia</taxon>
        <taxon>Lachnospirales</taxon>
        <taxon>Lachnospiraceae</taxon>
        <taxon>Candidatus Epulonipiscium</taxon>
    </lineage>
</organism>
<dbReference type="Proteomes" id="UP000188637">
    <property type="component" value="Unassembled WGS sequence"/>
</dbReference>
<sequence>MVALIGELSKLPGIGSKTAQRLAFHIISMPKEKVEQLAHIMIQAKEDIKNCEKCCTITDDKLCPICKDESRIQTQIMVVEDSRDMAAYERTQEFKGIYHILHGAISPMMHVGPSDIKIKELLNRVKNENIEEIIIATNPNIEGEATAIYISKLLKPIGIKTTRIAHGVPVGGDLEYVDEVTLSRALQGRQEM</sequence>
<keyword evidence="2" id="KW-1185">Reference proteome</keyword>
<protein>
    <submittedName>
        <fullName evidence="1">Recombination protein RecR</fullName>
    </submittedName>
</protein>
<evidence type="ECO:0000313" key="2">
    <source>
        <dbReference type="Proteomes" id="UP000188637"/>
    </source>
</evidence>